<feature type="domain" description="AB hydrolase-1" evidence="1">
    <location>
        <begin position="19"/>
        <end position="202"/>
    </location>
</feature>
<dbReference type="InterPro" id="IPR029058">
    <property type="entry name" value="AB_hydrolase_fold"/>
</dbReference>
<dbReference type="AlphaFoldDB" id="A0A8H7NXH7"/>
<comment type="caution">
    <text evidence="2">The sequence shown here is derived from an EMBL/GenBank/DDBJ whole genome shotgun (WGS) entry which is preliminary data.</text>
</comment>
<evidence type="ECO:0000259" key="1">
    <source>
        <dbReference type="Pfam" id="PF12697"/>
    </source>
</evidence>
<reference evidence="2" key="2">
    <citation type="journal article" name="Front. Microbiol.">
        <title>Degradative Capacity of Two Strains of Rhodonia placenta: From Phenotype to Genotype.</title>
        <authorList>
            <person name="Kolle M."/>
            <person name="Horta M.A.C."/>
            <person name="Nowrousian M."/>
            <person name="Ohm R.A."/>
            <person name="Benz J.P."/>
            <person name="Pilgard A."/>
        </authorList>
    </citation>
    <scope>NUCLEOTIDE SEQUENCE</scope>
    <source>
        <strain evidence="2">FPRL280</strain>
    </source>
</reference>
<dbReference type="EMBL" id="JADOXO010000232">
    <property type="protein sequence ID" value="KAF9808774.1"/>
    <property type="molecule type" value="Genomic_DNA"/>
</dbReference>
<gene>
    <name evidence="2" type="ORF">IEO21_07746</name>
</gene>
<organism evidence="2 3">
    <name type="scientific">Rhodonia placenta</name>
    <dbReference type="NCBI Taxonomy" id="104341"/>
    <lineage>
        <taxon>Eukaryota</taxon>
        <taxon>Fungi</taxon>
        <taxon>Dikarya</taxon>
        <taxon>Basidiomycota</taxon>
        <taxon>Agaricomycotina</taxon>
        <taxon>Agaricomycetes</taxon>
        <taxon>Polyporales</taxon>
        <taxon>Adustoporiaceae</taxon>
        <taxon>Rhodonia</taxon>
    </lineage>
</organism>
<evidence type="ECO:0000313" key="2">
    <source>
        <dbReference type="EMBL" id="KAF9808774.1"/>
    </source>
</evidence>
<dbReference type="Proteomes" id="UP000639403">
    <property type="component" value="Unassembled WGS sequence"/>
</dbReference>
<dbReference type="Pfam" id="PF12697">
    <property type="entry name" value="Abhydrolase_6"/>
    <property type="match status" value="1"/>
</dbReference>
<evidence type="ECO:0000313" key="3">
    <source>
        <dbReference type="Proteomes" id="UP000639403"/>
    </source>
</evidence>
<accession>A0A8H7NXH7</accession>
<dbReference type="Gene3D" id="3.40.50.1820">
    <property type="entry name" value="alpha/beta hydrolase"/>
    <property type="match status" value="1"/>
</dbReference>
<proteinExistence type="predicted"/>
<name>A0A8H7NXH7_9APHY</name>
<dbReference type="SUPFAM" id="SSF53474">
    <property type="entry name" value="alpha/beta-Hydrolases"/>
    <property type="match status" value="1"/>
</dbReference>
<reference evidence="2" key="1">
    <citation type="submission" date="2020-11" db="EMBL/GenBank/DDBJ databases">
        <authorList>
            <person name="Koelle M."/>
            <person name="Horta M.A.C."/>
            <person name="Nowrousian M."/>
            <person name="Ohm R.A."/>
            <person name="Benz P."/>
            <person name="Pilgard A."/>
        </authorList>
    </citation>
    <scope>NUCLEOTIDE SEQUENCE</scope>
    <source>
        <strain evidence="2">FPRL280</strain>
    </source>
</reference>
<protein>
    <recommendedName>
        <fullName evidence="1">AB hydrolase-1 domain-containing protein</fullName>
    </recommendedName>
</protein>
<sequence>MAAKRYRKQGCCPDQGVTLLLAHGTGFHKELWEPTLETLFSLRNGRDPPTNVREAWALDWQSHGDSAVLNASALKARREGLTIADWAHAIVAFLRSPHIAGQRLVAIGHSAGATALMYTTKLLPPEHLPYAGIILVEAPLIDRDVFEKNRKRQQMTIKAVQKAATSRRDVWSSKEQALEWLRSRRPWSTWDARVLALYGEYGMCQAPGAPPGFVSTKCDKMEEANNYGDVENTYEATEQIERVCERVPIHVIFGEHVDMTCVYFGDCGT</sequence>
<dbReference type="InterPro" id="IPR000073">
    <property type="entry name" value="AB_hydrolase_1"/>
</dbReference>